<dbReference type="STRING" id="153721.MYP_1598"/>
<name>A0A098LBR9_9BACT</name>
<dbReference type="Pfam" id="PF07691">
    <property type="entry name" value="PA14"/>
    <property type="match status" value="1"/>
</dbReference>
<dbReference type="Gene3D" id="2.60.120.1560">
    <property type="match status" value="1"/>
</dbReference>
<protein>
    <submittedName>
        <fullName evidence="4">PKD domain-containing protein</fullName>
    </submittedName>
</protein>
<dbReference type="InterPro" id="IPR037524">
    <property type="entry name" value="PA14/GLEYA"/>
</dbReference>
<dbReference type="SMART" id="SM00409">
    <property type="entry name" value="IG"/>
    <property type="match status" value="1"/>
</dbReference>
<dbReference type="SMART" id="SM00758">
    <property type="entry name" value="PA14"/>
    <property type="match status" value="1"/>
</dbReference>
<evidence type="ECO:0000259" key="2">
    <source>
        <dbReference type="PROSITE" id="PS50835"/>
    </source>
</evidence>
<organism evidence="4 5">
    <name type="scientific">Sporocytophaga myxococcoides</name>
    <dbReference type="NCBI Taxonomy" id="153721"/>
    <lineage>
        <taxon>Bacteria</taxon>
        <taxon>Pseudomonadati</taxon>
        <taxon>Bacteroidota</taxon>
        <taxon>Cytophagia</taxon>
        <taxon>Cytophagales</taxon>
        <taxon>Cytophagaceae</taxon>
        <taxon>Sporocytophaga</taxon>
    </lineage>
</organism>
<dbReference type="InterPro" id="IPR052387">
    <property type="entry name" value="Fibrocystin"/>
</dbReference>
<dbReference type="EMBL" id="BBLT01000002">
    <property type="protein sequence ID" value="GAL84370.1"/>
    <property type="molecule type" value="Genomic_DNA"/>
</dbReference>
<dbReference type="Proteomes" id="UP000030185">
    <property type="component" value="Unassembled WGS sequence"/>
</dbReference>
<sequence>MKYLFTSLISILFIAIILDLSAQIKENSEQSSGNTGISADSATHLPKIIRQPKGLRVAKTSNVMFSVDIEDKSPYSIQWKKNGVIIKDATSRSLFFSIVQLKDTGYYHVEISNAFGTTKSDTAKLDVADNFPPNAMLINPTFGNTFSIGDTIRFLGGGNDFENGILNKSSFLWKLEFHQKGNIKDLPPKVIITTEGIREGYFVVPNHQIQDDKAYYRLSLTVRDQDGFTDTKYVDITPKKIQIKLLTNPPGLKISLDGSIIEAPYSFTDIAGTYRNLASVPDQIMNGIRYRFDHWEPIGLKDNFKIKPGENTIYTAVYTPVPEVNKFLSNNFTFESKDKSNNSDEQYHDDITMVAALRDTHTNVYTNKGYILREFWTSVRGTTVDKIPHQLPPNGKVLITQFEGPENLMDNYGTRISGYIYPPASGTYYFWIASDEQGELWLSKDDSVENKAKIAYVPTSSFFQEWSKFPEQKSEGIYLEADKKYYIEALHKESLKIDHISVGWRLPDGTLERPIPGKRLSPFITPYEETENIELIPASGVDSIAKILAYMDPADKGTITLSLLGYVNDPRIHILVFDTKGKKQYNEKTTCDITSARTVLPIKERFKPGVYVIQVAVGNKLFFERILIR</sequence>
<dbReference type="Pfam" id="PF07679">
    <property type="entry name" value="I-set"/>
    <property type="match status" value="1"/>
</dbReference>
<dbReference type="InterPro" id="IPR011658">
    <property type="entry name" value="PA14_dom"/>
</dbReference>
<dbReference type="eggNOG" id="COG2133">
    <property type="taxonomic scope" value="Bacteria"/>
</dbReference>
<dbReference type="InterPro" id="IPR036179">
    <property type="entry name" value="Ig-like_dom_sf"/>
</dbReference>
<dbReference type="InterPro" id="IPR003599">
    <property type="entry name" value="Ig_sub"/>
</dbReference>
<dbReference type="InterPro" id="IPR013783">
    <property type="entry name" value="Ig-like_fold"/>
</dbReference>
<dbReference type="Gene3D" id="2.60.40.10">
    <property type="entry name" value="Immunoglobulins"/>
    <property type="match status" value="1"/>
</dbReference>
<dbReference type="PANTHER" id="PTHR46769">
    <property type="entry name" value="POLYCYSTIC KIDNEY AND HEPATIC DISEASE 1 (AUTOSOMAL RECESSIVE)-LIKE 1"/>
    <property type="match status" value="1"/>
</dbReference>
<dbReference type="OrthoDB" id="901313at2"/>
<dbReference type="PANTHER" id="PTHR46769:SF2">
    <property type="entry name" value="FIBROCYSTIN-L ISOFORM 2 PRECURSOR-RELATED"/>
    <property type="match status" value="1"/>
</dbReference>
<dbReference type="SUPFAM" id="SSF56988">
    <property type="entry name" value="Anthrax protective antigen"/>
    <property type="match status" value="1"/>
</dbReference>
<dbReference type="SUPFAM" id="SSF48726">
    <property type="entry name" value="Immunoglobulin"/>
    <property type="match status" value="1"/>
</dbReference>
<accession>A0A098LBR9</accession>
<feature type="domain" description="PA14" evidence="3">
    <location>
        <begin position="366"/>
        <end position="518"/>
    </location>
</feature>
<keyword evidence="1" id="KW-0732">Signal</keyword>
<dbReference type="RefSeq" id="WP_045460820.1">
    <property type="nucleotide sequence ID" value="NZ_BBLT01000002.1"/>
</dbReference>
<dbReference type="PROSITE" id="PS51820">
    <property type="entry name" value="PA14"/>
    <property type="match status" value="1"/>
</dbReference>
<feature type="domain" description="Ig-like" evidence="2">
    <location>
        <begin position="46"/>
        <end position="126"/>
    </location>
</feature>
<evidence type="ECO:0000259" key="3">
    <source>
        <dbReference type="PROSITE" id="PS51820"/>
    </source>
</evidence>
<dbReference type="InterPro" id="IPR013098">
    <property type="entry name" value="Ig_I-set"/>
</dbReference>
<dbReference type="PROSITE" id="PS50835">
    <property type="entry name" value="IG_LIKE"/>
    <property type="match status" value="1"/>
</dbReference>
<dbReference type="InterPro" id="IPR007110">
    <property type="entry name" value="Ig-like_dom"/>
</dbReference>
<keyword evidence="5" id="KW-1185">Reference proteome</keyword>
<proteinExistence type="predicted"/>
<gene>
    <name evidence="4" type="ORF">MYP_1598</name>
</gene>
<dbReference type="AlphaFoldDB" id="A0A098LBR9"/>
<reference evidence="4 5" key="1">
    <citation type="submission" date="2014-09" db="EMBL/GenBank/DDBJ databases">
        <title>Sporocytophaga myxococcoides PG-01 genome sequencing.</title>
        <authorList>
            <person name="Liu L."/>
            <person name="Gao P.J."/>
            <person name="Chen G.J."/>
            <person name="Wang L.S."/>
        </authorList>
    </citation>
    <scope>NUCLEOTIDE SEQUENCE [LARGE SCALE GENOMIC DNA]</scope>
    <source>
        <strain evidence="4 5">PG-01</strain>
    </source>
</reference>
<evidence type="ECO:0000256" key="1">
    <source>
        <dbReference type="ARBA" id="ARBA00022729"/>
    </source>
</evidence>
<comment type="caution">
    <text evidence="4">The sequence shown here is derived from an EMBL/GenBank/DDBJ whole genome shotgun (WGS) entry which is preliminary data.</text>
</comment>
<evidence type="ECO:0000313" key="4">
    <source>
        <dbReference type="EMBL" id="GAL84370.1"/>
    </source>
</evidence>
<evidence type="ECO:0000313" key="5">
    <source>
        <dbReference type="Proteomes" id="UP000030185"/>
    </source>
</evidence>